<proteinExistence type="predicted"/>
<accession>A0A498MCZ1</accession>
<dbReference type="PANTHER" id="PTHR14241:SF1">
    <property type="entry name" value="INTERFERON-INDUCED PROTEIN 44-RELATED"/>
    <property type="match status" value="1"/>
</dbReference>
<organism evidence="2 3">
    <name type="scientific">Labeo rohita</name>
    <name type="common">Indian major carp</name>
    <name type="synonym">Cyprinus rohita</name>
    <dbReference type="NCBI Taxonomy" id="84645"/>
    <lineage>
        <taxon>Eukaryota</taxon>
        <taxon>Metazoa</taxon>
        <taxon>Chordata</taxon>
        <taxon>Craniata</taxon>
        <taxon>Vertebrata</taxon>
        <taxon>Euteleostomi</taxon>
        <taxon>Actinopterygii</taxon>
        <taxon>Neopterygii</taxon>
        <taxon>Teleostei</taxon>
        <taxon>Ostariophysi</taxon>
        <taxon>Cypriniformes</taxon>
        <taxon>Cyprinidae</taxon>
        <taxon>Labeoninae</taxon>
        <taxon>Labeonini</taxon>
        <taxon>Labeo</taxon>
    </lineage>
</organism>
<dbReference type="Proteomes" id="UP000290572">
    <property type="component" value="Unassembled WGS sequence"/>
</dbReference>
<name>A0A498MCZ1_LABRO</name>
<dbReference type="Gene3D" id="3.40.50.300">
    <property type="entry name" value="P-loop containing nucleotide triphosphate hydrolases"/>
    <property type="match status" value="1"/>
</dbReference>
<dbReference type="EMBL" id="QBIY01012688">
    <property type="protein sequence ID" value="RXN18999.1"/>
    <property type="molecule type" value="Genomic_DNA"/>
</dbReference>
<comment type="caution">
    <text evidence="2">The sequence shown here is derived from an EMBL/GenBank/DDBJ whole genome shotgun (WGS) entry which is preliminary data.</text>
</comment>
<dbReference type="STRING" id="84645.A0A498MCZ1"/>
<dbReference type="InterPro" id="IPR027417">
    <property type="entry name" value="P-loop_NTPase"/>
</dbReference>
<keyword evidence="1" id="KW-0812">Transmembrane</keyword>
<protein>
    <submittedName>
        <fullName evidence="2">Interferon-induced 44-like protein</fullName>
    </submittedName>
</protein>
<keyword evidence="3" id="KW-1185">Reference proteome</keyword>
<dbReference type="SUPFAM" id="SSF52540">
    <property type="entry name" value="P-loop containing nucleoside triphosphate hydrolases"/>
    <property type="match status" value="1"/>
</dbReference>
<dbReference type="PANTHER" id="PTHR14241">
    <property type="entry name" value="INTERFERON-INDUCED PROTEIN 44"/>
    <property type="match status" value="1"/>
</dbReference>
<evidence type="ECO:0000313" key="3">
    <source>
        <dbReference type="Proteomes" id="UP000290572"/>
    </source>
</evidence>
<keyword evidence="1" id="KW-0472">Membrane</keyword>
<gene>
    <name evidence="2" type="ORF">ROHU_025925</name>
</gene>
<sequence>MCYWGIGVRLSCYQVSSTVFLCLGLFGYLFNLRKKKELKEKLENFSQSHPDVKDIKILVAGQIGAGKSSFINSVDSAFQGRISSRALVNSAASDYSFTKNAGISQVVVMIKVDEACPLVKKDLRKVYTSKKMKEKMELCSAKVGVLKTNIFPVKNYHDEIDTEDDMDVLILKGT</sequence>
<evidence type="ECO:0000256" key="1">
    <source>
        <dbReference type="SAM" id="Phobius"/>
    </source>
</evidence>
<evidence type="ECO:0000313" key="2">
    <source>
        <dbReference type="EMBL" id="RXN18999.1"/>
    </source>
</evidence>
<dbReference type="GO" id="GO:0006955">
    <property type="term" value="P:immune response"/>
    <property type="evidence" value="ECO:0007669"/>
    <property type="project" value="TreeGrafter"/>
</dbReference>
<keyword evidence="1" id="KW-1133">Transmembrane helix</keyword>
<reference evidence="2 3" key="1">
    <citation type="submission" date="2018-03" db="EMBL/GenBank/DDBJ databases">
        <title>Draft genome sequence of Rohu Carp (Labeo rohita).</title>
        <authorList>
            <person name="Das P."/>
            <person name="Kushwaha B."/>
            <person name="Joshi C.G."/>
            <person name="Kumar D."/>
            <person name="Nagpure N.S."/>
            <person name="Sahoo L."/>
            <person name="Das S.P."/>
            <person name="Bit A."/>
            <person name="Patnaik S."/>
            <person name="Meher P.K."/>
            <person name="Jayasankar P."/>
            <person name="Koringa P.G."/>
            <person name="Patel N.V."/>
            <person name="Hinsu A.T."/>
            <person name="Kumar R."/>
            <person name="Pandey M."/>
            <person name="Agarwal S."/>
            <person name="Srivastava S."/>
            <person name="Singh M."/>
            <person name="Iquebal M.A."/>
            <person name="Jaiswal S."/>
            <person name="Angadi U.B."/>
            <person name="Kumar N."/>
            <person name="Raza M."/>
            <person name="Shah T.M."/>
            <person name="Rai A."/>
            <person name="Jena J.K."/>
        </authorList>
    </citation>
    <scope>NUCLEOTIDE SEQUENCE [LARGE SCALE GENOMIC DNA]</scope>
    <source>
        <strain evidence="2">DASCIFA01</strain>
        <tissue evidence="2">Testis</tissue>
    </source>
</reference>
<feature type="transmembrane region" description="Helical" evidence="1">
    <location>
        <begin position="13"/>
        <end position="32"/>
    </location>
</feature>
<dbReference type="AlphaFoldDB" id="A0A498MCZ1"/>